<evidence type="ECO:0000313" key="3">
    <source>
        <dbReference type="Proteomes" id="UP000027981"/>
    </source>
</evidence>
<dbReference type="Proteomes" id="UP000027981">
    <property type="component" value="Chromosome"/>
</dbReference>
<keyword evidence="3" id="KW-1185">Reference proteome</keyword>
<evidence type="ECO:0008006" key="4">
    <source>
        <dbReference type="Google" id="ProtNLM"/>
    </source>
</evidence>
<feature type="transmembrane region" description="Helical" evidence="1">
    <location>
        <begin position="12"/>
        <end position="42"/>
    </location>
</feature>
<feature type="transmembrane region" description="Helical" evidence="1">
    <location>
        <begin position="62"/>
        <end position="85"/>
    </location>
</feature>
<dbReference type="Pfam" id="PF06195">
    <property type="entry name" value="DUF996"/>
    <property type="match status" value="1"/>
</dbReference>
<gene>
    <name evidence="2" type="ORF">PAP_05615</name>
</gene>
<reference evidence="3" key="1">
    <citation type="submission" date="2013-06" db="EMBL/GenBank/DDBJ databases">
        <title>Complete Genome Sequence of Hyperthermophilic Palaeococcus pacificus DY20341T, Isolated from a Deep-Sea Hydrothermal Sediments.</title>
        <authorList>
            <person name="Zeng X."/>
            <person name="Shao Z."/>
        </authorList>
    </citation>
    <scope>NUCLEOTIDE SEQUENCE [LARGE SCALE GENOMIC DNA]</scope>
    <source>
        <strain evidence="3">DY20341</strain>
    </source>
</reference>
<keyword evidence="1" id="KW-1133">Transmembrane helix</keyword>
<evidence type="ECO:0000256" key="1">
    <source>
        <dbReference type="SAM" id="Phobius"/>
    </source>
</evidence>
<keyword evidence="1" id="KW-0812">Transmembrane</keyword>
<dbReference type="HOGENOM" id="CLU_105758_1_1_2"/>
<dbReference type="PIRSF" id="PIRSF019678">
    <property type="entry name" value="UCP019678"/>
    <property type="match status" value="1"/>
</dbReference>
<dbReference type="OrthoDB" id="86307at2157"/>
<feature type="transmembrane region" description="Helical" evidence="1">
    <location>
        <begin position="149"/>
        <end position="171"/>
    </location>
</feature>
<sequence>MTLSQAKTYGGIGAILSLVGGAIPRVGGVLSLFGFVLILLAVKGISEEVNDESIFKKYLMSFILKIGAFIVLIVVVVAAIGGTILTKGGMEAFEREVESFHEISAIIGGILIGILIAWVVFTIGAYYLKESYKLIAMHTGVGIFKTTGLLYFIGAILLIVFGLGALLLFVAKVLEIVAYFSLPEEIPSKEVPVAI</sequence>
<dbReference type="KEGG" id="ppac:PAP_05615"/>
<dbReference type="GeneID" id="24842246"/>
<reference evidence="2 3" key="2">
    <citation type="journal article" date="2015" name="Genome Announc.">
        <title>Complete Genome Sequence of Hyperthermophilic Piezophilic Archaeon Palaeococcus pacificus DY20341T, Isolated from Deep-Sea Hydrothermal Sediments.</title>
        <authorList>
            <person name="Zeng X."/>
            <person name="Jebbar M."/>
            <person name="Shao Z."/>
        </authorList>
    </citation>
    <scope>NUCLEOTIDE SEQUENCE [LARGE SCALE GENOMIC DNA]</scope>
    <source>
        <strain evidence="2 3">DY20341</strain>
    </source>
</reference>
<dbReference type="InterPro" id="IPR010397">
    <property type="entry name" value="DUF996"/>
</dbReference>
<dbReference type="eggNOG" id="arCOG01644">
    <property type="taxonomic scope" value="Archaea"/>
</dbReference>
<dbReference type="EMBL" id="CP006019">
    <property type="protein sequence ID" value="AIF69524.1"/>
    <property type="molecule type" value="Genomic_DNA"/>
</dbReference>
<feature type="transmembrane region" description="Helical" evidence="1">
    <location>
        <begin position="105"/>
        <end position="128"/>
    </location>
</feature>
<dbReference type="RefSeq" id="WP_048165071.1">
    <property type="nucleotide sequence ID" value="NZ_CP006019.1"/>
</dbReference>
<keyword evidence="1" id="KW-0472">Membrane</keyword>
<dbReference type="STRING" id="1343739.PAP_05615"/>
<name>A0A075LT90_9EURY</name>
<dbReference type="AlphaFoldDB" id="A0A075LT90"/>
<evidence type="ECO:0000313" key="2">
    <source>
        <dbReference type="EMBL" id="AIF69524.1"/>
    </source>
</evidence>
<protein>
    <recommendedName>
        <fullName evidence="4">DUF996 domain-containing protein</fullName>
    </recommendedName>
</protein>
<accession>A0A075LT90</accession>
<organism evidence="2 3">
    <name type="scientific">Palaeococcus pacificus DY20341</name>
    <dbReference type="NCBI Taxonomy" id="1343739"/>
    <lineage>
        <taxon>Archaea</taxon>
        <taxon>Methanobacteriati</taxon>
        <taxon>Methanobacteriota</taxon>
        <taxon>Thermococci</taxon>
        <taxon>Thermococcales</taxon>
        <taxon>Thermococcaceae</taxon>
        <taxon>Palaeococcus</taxon>
    </lineage>
</organism>
<proteinExistence type="predicted"/>